<evidence type="ECO:0000259" key="6">
    <source>
        <dbReference type="PROSITE" id="PS50135"/>
    </source>
</evidence>
<proteinExistence type="predicted"/>
<keyword evidence="2 4" id="KW-0863">Zinc-finger</keyword>
<name>A0A9P6CRL7_9AGAR</name>
<evidence type="ECO:0000256" key="5">
    <source>
        <dbReference type="SAM" id="MobiDB-lite"/>
    </source>
</evidence>
<evidence type="ECO:0000256" key="1">
    <source>
        <dbReference type="ARBA" id="ARBA00022723"/>
    </source>
</evidence>
<organism evidence="7 8">
    <name type="scientific">Pholiota conissans</name>
    <dbReference type="NCBI Taxonomy" id="109636"/>
    <lineage>
        <taxon>Eukaryota</taxon>
        <taxon>Fungi</taxon>
        <taxon>Dikarya</taxon>
        <taxon>Basidiomycota</taxon>
        <taxon>Agaricomycotina</taxon>
        <taxon>Agaricomycetes</taxon>
        <taxon>Agaricomycetidae</taxon>
        <taxon>Agaricales</taxon>
        <taxon>Agaricineae</taxon>
        <taxon>Strophariaceae</taxon>
        <taxon>Pholiota</taxon>
    </lineage>
</organism>
<dbReference type="OrthoDB" id="7873042at2759"/>
<dbReference type="SUPFAM" id="SSF57850">
    <property type="entry name" value="RING/U-box"/>
    <property type="match status" value="1"/>
</dbReference>
<dbReference type="Gene3D" id="3.30.60.90">
    <property type="match status" value="1"/>
</dbReference>
<feature type="compositionally biased region" description="Polar residues" evidence="5">
    <location>
        <begin position="103"/>
        <end position="112"/>
    </location>
</feature>
<feature type="compositionally biased region" description="Pro residues" evidence="5">
    <location>
        <begin position="84"/>
        <end position="102"/>
    </location>
</feature>
<reference evidence="7" key="1">
    <citation type="submission" date="2020-11" db="EMBL/GenBank/DDBJ databases">
        <authorList>
            <consortium name="DOE Joint Genome Institute"/>
            <person name="Ahrendt S."/>
            <person name="Riley R."/>
            <person name="Andreopoulos W."/>
            <person name="Labutti K."/>
            <person name="Pangilinan J."/>
            <person name="Ruiz-Duenas F.J."/>
            <person name="Barrasa J.M."/>
            <person name="Sanchez-Garcia M."/>
            <person name="Camarero S."/>
            <person name="Miyauchi S."/>
            <person name="Serrano A."/>
            <person name="Linde D."/>
            <person name="Babiker R."/>
            <person name="Drula E."/>
            <person name="Ayuso-Fernandez I."/>
            <person name="Pacheco R."/>
            <person name="Padilla G."/>
            <person name="Ferreira P."/>
            <person name="Barriuso J."/>
            <person name="Kellner H."/>
            <person name="Castanera R."/>
            <person name="Alfaro M."/>
            <person name="Ramirez L."/>
            <person name="Pisabarro A.G."/>
            <person name="Kuo A."/>
            <person name="Tritt A."/>
            <person name="Lipzen A."/>
            <person name="He G."/>
            <person name="Yan M."/>
            <person name="Ng V."/>
            <person name="Cullen D."/>
            <person name="Martin F."/>
            <person name="Rosso M.-N."/>
            <person name="Henrissat B."/>
            <person name="Hibbett D."/>
            <person name="Martinez A.T."/>
            <person name="Grigoriev I.V."/>
        </authorList>
    </citation>
    <scope>NUCLEOTIDE SEQUENCE</scope>
    <source>
        <strain evidence="7">CIRM-BRFM 674</strain>
    </source>
</reference>
<gene>
    <name evidence="7" type="ORF">BDN70DRAFT_995771</name>
</gene>
<dbReference type="AlphaFoldDB" id="A0A9P6CRL7"/>
<feature type="compositionally biased region" description="Polar residues" evidence="5">
    <location>
        <begin position="63"/>
        <end position="73"/>
    </location>
</feature>
<dbReference type="InterPro" id="IPR000433">
    <property type="entry name" value="Znf_ZZ"/>
</dbReference>
<dbReference type="GO" id="GO:0008270">
    <property type="term" value="F:zinc ion binding"/>
    <property type="evidence" value="ECO:0007669"/>
    <property type="project" value="UniProtKB-KW"/>
</dbReference>
<dbReference type="SMART" id="SM00291">
    <property type="entry name" value="ZnF_ZZ"/>
    <property type="match status" value="1"/>
</dbReference>
<feature type="region of interest" description="Disordered" evidence="5">
    <location>
        <begin position="58"/>
        <end position="128"/>
    </location>
</feature>
<sequence length="357" mass="38904">MSNLQFHCDSCKVTIPSSNPRVHCLGCADYDLCANCYLGERFTQGHQVGHQTSVFKLSGGAGQQSVPASSNYSAGPPVQSMPAPHSPPPTGYHPNTQRPPPQHLSTSSSYESGPTPPPAPNAPTGWQPFFHLDGSPSPLFVKVINDIFTYLDPHRTGNLVPETFSRLLDDMGYPAHENAWRNGLQASFNASKESMADQALKNAFDLFSIEHILLQRAPAPKSSSSGLSSFKRALGNALAPSGSSNGPMPCITRNGLIEISRIELLSDPSKEWGNFSRMLRKYNLPQYRGWGDLPRSVLPAIPDAAMLQRVAGVAAFAQRKANEQLDALQMSAMINARGNQIAVDAITGDRHEYRRYY</sequence>
<dbReference type="PROSITE" id="PS50135">
    <property type="entry name" value="ZF_ZZ_2"/>
    <property type="match status" value="1"/>
</dbReference>
<comment type="caution">
    <text evidence="7">The sequence shown here is derived from an EMBL/GenBank/DDBJ whole genome shotgun (WGS) entry which is preliminary data.</text>
</comment>
<evidence type="ECO:0000313" key="8">
    <source>
        <dbReference type="Proteomes" id="UP000807469"/>
    </source>
</evidence>
<dbReference type="Pfam" id="PF24355">
    <property type="entry name" value="DUF7514"/>
    <property type="match status" value="1"/>
</dbReference>
<evidence type="ECO:0000313" key="7">
    <source>
        <dbReference type="EMBL" id="KAF9476347.1"/>
    </source>
</evidence>
<evidence type="ECO:0000256" key="3">
    <source>
        <dbReference type="ARBA" id="ARBA00022833"/>
    </source>
</evidence>
<evidence type="ECO:0000256" key="2">
    <source>
        <dbReference type="ARBA" id="ARBA00022771"/>
    </source>
</evidence>
<feature type="domain" description="ZZ-type" evidence="6">
    <location>
        <begin position="3"/>
        <end position="60"/>
    </location>
</feature>
<dbReference type="EMBL" id="MU155298">
    <property type="protein sequence ID" value="KAF9476347.1"/>
    <property type="molecule type" value="Genomic_DNA"/>
</dbReference>
<keyword evidence="3" id="KW-0862">Zinc</keyword>
<dbReference type="Pfam" id="PF00569">
    <property type="entry name" value="ZZ"/>
    <property type="match status" value="1"/>
</dbReference>
<dbReference type="InterPro" id="IPR043145">
    <property type="entry name" value="Znf_ZZ_sf"/>
</dbReference>
<evidence type="ECO:0000256" key="4">
    <source>
        <dbReference type="PROSITE-ProRule" id="PRU00228"/>
    </source>
</evidence>
<dbReference type="Proteomes" id="UP000807469">
    <property type="component" value="Unassembled WGS sequence"/>
</dbReference>
<dbReference type="CDD" id="cd02249">
    <property type="entry name" value="ZZ"/>
    <property type="match status" value="1"/>
</dbReference>
<keyword evidence="1" id="KW-0479">Metal-binding</keyword>
<accession>A0A9P6CRL7</accession>
<keyword evidence="8" id="KW-1185">Reference proteome</keyword>
<protein>
    <recommendedName>
        <fullName evidence="6">ZZ-type domain-containing protein</fullName>
    </recommendedName>
</protein>
<dbReference type="InterPro" id="IPR055936">
    <property type="entry name" value="DUF7514"/>
</dbReference>